<reference evidence="3" key="1">
    <citation type="journal article" date="2019" name="Int. J. Syst. Evol. Microbiol.">
        <title>The Global Catalogue of Microorganisms (GCM) 10K type strain sequencing project: providing services to taxonomists for standard genome sequencing and annotation.</title>
        <authorList>
            <consortium name="The Broad Institute Genomics Platform"/>
            <consortium name="The Broad Institute Genome Sequencing Center for Infectious Disease"/>
            <person name="Wu L."/>
            <person name="Ma J."/>
        </authorList>
    </citation>
    <scope>NUCLEOTIDE SEQUENCE [LARGE SCALE GENOMIC DNA]</scope>
    <source>
        <strain evidence="3">JCM 19129</strain>
    </source>
</reference>
<feature type="chain" id="PRO_5045479654" description="Nuclear transport factor 2 family protein" evidence="1">
    <location>
        <begin position="24"/>
        <end position="174"/>
    </location>
</feature>
<evidence type="ECO:0000313" key="3">
    <source>
        <dbReference type="Proteomes" id="UP001500368"/>
    </source>
</evidence>
<dbReference type="EMBL" id="BAABLW010000007">
    <property type="protein sequence ID" value="GAA4924919.1"/>
    <property type="molecule type" value="Genomic_DNA"/>
</dbReference>
<dbReference type="Proteomes" id="UP001500368">
    <property type="component" value="Unassembled WGS sequence"/>
</dbReference>
<evidence type="ECO:0000313" key="2">
    <source>
        <dbReference type="EMBL" id="GAA4924919.1"/>
    </source>
</evidence>
<feature type="signal peptide" evidence="1">
    <location>
        <begin position="1"/>
        <end position="23"/>
    </location>
</feature>
<evidence type="ECO:0000256" key="1">
    <source>
        <dbReference type="SAM" id="SignalP"/>
    </source>
</evidence>
<evidence type="ECO:0008006" key="4">
    <source>
        <dbReference type="Google" id="ProtNLM"/>
    </source>
</evidence>
<dbReference type="RefSeq" id="WP_345478125.1">
    <property type="nucleotide sequence ID" value="NZ_BAABLW010000007.1"/>
</dbReference>
<keyword evidence="3" id="KW-1185">Reference proteome</keyword>
<protein>
    <recommendedName>
        <fullName evidence="4">Nuclear transport factor 2 family protein</fullName>
    </recommendedName>
</protein>
<comment type="caution">
    <text evidence="2">The sequence shown here is derived from an EMBL/GenBank/DDBJ whole genome shotgun (WGS) entry which is preliminary data.</text>
</comment>
<name>A0ABP9G181_9MICC</name>
<sequence length="174" mass="18545">MRKHLALTTVAVTALLLSSCAHPETAQYQAAGADPVAVPTATDTTAPALSETEQFRLDAVQQLVSATLRSGSASEAERSIEHLFTEDLRNQRQQRWNVGEYGLDLALASEGFDAANVEVADDHAVLLTWSGTAACGVQEDHSAVVFIETVEVDGELQLSRLDHSVTCSCATCMA</sequence>
<proteinExistence type="predicted"/>
<gene>
    <name evidence="2" type="ORF">GCM10025790_22740</name>
</gene>
<dbReference type="PROSITE" id="PS51257">
    <property type="entry name" value="PROKAR_LIPOPROTEIN"/>
    <property type="match status" value="1"/>
</dbReference>
<organism evidence="2 3">
    <name type="scientific">Nesterenkonia rhizosphaerae</name>
    <dbReference type="NCBI Taxonomy" id="1348272"/>
    <lineage>
        <taxon>Bacteria</taxon>
        <taxon>Bacillati</taxon>
        <taxon>Actinomycetota</taxon>
        <taxon>Actinomycetes</taxon>
        <taxon>Micrococcales</taxon>
        <taxon>Micrococcaceae</taxon>
        <taxon>Nesterenkonia</taxon>
    </lineage>
</organism>
<accession>A0ABP9G181</accession>
<keyword evidence="1" id="KW-0732">Signal</keyword>